<dbReference type="Gene3D" id="2.60.40.1180">
    <property type="entry name" value="Golgi alpha-mannosidase II"/>
    <property type="match status" value="1"/>
</dbReference>
<dbReference type="InterPro" id="IPR006047">
    <property type="entry name" value="GH13_cat_dom"/>
</dbReference>
<feature type="domain" description="Glycosyl hydrolase family 13 catalytic" evidence="5">
    <location>
        <begin position="43"/>
        <end position="434"/>
    </location>
</feature>
<feature type="chain" id="PRO_5006421428" description="Alpha-amylase" evidence="4">
    <location>
        <begin position="25"/>
        <end position="649"/>
    </location>
</feature>
<organism evidence="6 7">
    <name type="scientific">Actinobacteria bacterium BACL2 MAG-121001-bin67</name>
    <dbReference type="NCBI Taxonomy" id="1655572"/>
    <lineage>
        <taxon>Bacteria</taxon>
        <taxon>Bacillati</taxon>
        <taxon>Actinomycetota</taxon>
        <taxon>Actinomycetes</taxon>
        <taxon>Actinomycetes incertae sedis</taxon>
        <taxon>ac1 cluster</taxon>
    </lineage>
</organism>
<dbReference type="InterPro" id="IPR006046">
    <property type="entry name" value="Alpha_amylase"/>
</dbReference>
<evidence type="ECO:0000256" key="2">
    <source>
        <dbReference type="RuleBase" id="RU003615"/>
    </source>
</evidence>
<sequence>MKLSRLALLALLALLLAPFNSLYAQTPTVDVARTGIDKEVIYFVMPDRYRNGDSSNDNFPGFDPTHTAFFHGGDLKGLTGNCVDDDGLARLKKLGFTAIWLTPLVVQQPPTDGGAGYHGYWGVDFLDVDPHLGTKEDLLALSSCAEKLGLKLILDVVTNHTGDIVWYNNREAYIPDKYKNIKNPSWLNEISNYHNYGDMNSCWSPGACVRDGDFFGLDDLATEKPEVYNGLAEVYGDWIEKYGFVGFRVDTARHLDNEFFKNWSPQINQIAGESGMANFTIFGEVWEPSPIALMPYIRVNKMQSALDFPFQRVAVDYAASSSNAGILKNLFAYDDYYTSATSSASNLVTFLGNHDMGRANFLIERVKINPPGQLLSRVKLANTLLYLSRGIPTVYYGDEVGILGSGNGRDQLARQDLFPTKVEIWKQEARVTGRPVGDADSFTDTFSNPIAKHLMALSELRKLHPALANEQMQIRYAKGPVFAFSKRALNEKREYLVALNNGAKARTVTISTATSGKWRDLIDGKSFMSKSGELTLKLDGLSSRILRAESDINLRGIKLGKLTLKEDFLSGFYNLSLKVESKDLAIAEFFIRTKGVSKWSTLGVDLNQPFKVFIDPYQYSGPVEVKAIVVDSKGGKYELQELAFNIATP</sequence>
<name>A0A0R2P584_9ACTN</name>
<evidence type="ECO:0000313" key="7">
    <source>
        <dbReference type="Proteomes" id="UP000053349"/>
    </source>
</evidence>
<dbReference type="GO" id="GO:0043169">
    <property type="term" value="F:cation binding"/>
    <property type="evidence" value="ECO:0007669"/>
    <property type="project" value="InterPro"/>
</dbReference>
<accession>A0A0R2P584</accession>
<comment type="caution">
    <text evidence="6">The sequence shown here is derived from an EMBL/GenBank/DDBJ whole genome shotgun (WGS) entry which is preliminary data.</text>
</comment>
<dbReference type="GO" id="GO:0005975">
    <property type="term" value="P:carbohydrate metabolic process"/>
    <property type="evidence" value="ECO:0007669"/>
    <property type="project" value="InterPro"/>
</dbReference>
<dbReference type="GO" id="GO:0004556">
    <property type="term" value="F:alpha-amylase activity"/>
    <property type="evidence" value="ECO:0007669"/>
    <property type="project" value="UniProtKB-UniRule"/>
</dbReference>
<dbReference type="EMBL" id="LIAW01000008">
    <property type="protein sequence ID" value="KRO33231.1"/>
    <property type="molecule type" value="Genomic_DNA"/>
</dbReference>
<dbReference type="PANTHER" id="PTHR10357:SF209">
    <property type="entry name" value="PERIPLASMIC ALPHA-AMYLASE"/>
    <property type="match status" value="1"/>
</dbReference>
<keyword evidence="3" id="KW-0119">Carbohydrate metabolism</keyword>
<dbReference type="InterPro" id="IPR017853">
    <property type="entry name" value="GH"/>
</dbReference>
<dbReference type="SMART" id="SM00642">
    <property type="entry name" value="Aamy"/>
    <property type="match status" value="1"/>
</dbReference>
<keyword evidence="3" id="KW-0378">Hydrolase</keyword>
<evidence type="ECO:0000256" key="1">
    <source>
        <dbReference type="ARBA" id="ARBA00008061"/>
    </source>
</evidence>
<reference evidence="6 7" key="1">
    <citation type="submission" date="2015-10" db="EMBL/GenBank/DDBJ databases">
        <title>Metagenome-Assembled Genomes uncover a global brackish microbiome.</title>
        <authorList>
            <person name="Hugerth L.W."/>
            <person name="Larsson J."/>
            <person name="Alneberg J."/>
            <person name="Lindh M.V."/>
            <person name="Legrand C."/>
            <person name="Pinhassi J."/>
            <person name="Andersson A.F."/>
        </authorList>
    </citation>
    <scope>NUCLEOTIDE SEQUENCE [LARGE SCALE GENOMIC DNA]</scope>
    <source>
        <strain evidence="6">BACL2 MAG-121001-bin67</strain>
    </source>
</reference>
<gene>
    <name evidence="6" type="ORF">ABR64_02985</name>
</gene>
<evidence type="ECO:0000313" key="6">
    <source>
        <dbReference type="EMBL" id="KRO33231.1"/>
    </source>
</evidence>
<dbReference type="PANTHER" id="PTHR10357">
    <property type="entry name" value="ALPHA-AMYLASE FAMILY MEMBER"/>
    <property type="match status" value="1"/>
</dbReference>
<dbReference type="PRINTS" id="PR00110">
    <property type="entry name" value="ALPHAAMYLASE"/>
</dbReference>
<dbReference type="Proteomes" id="UP000053349">
    <property type="component" value="Unassembled WGS sequence"/>
</dbReference>
<keyword evidence="4" id="KW-0732">Signal</keyword>
<comment type="similarity">
    <text evidence="1 2">Belongs to the glycosyl hydrolase 13 family.</text>
</comment>
<dbReference type="EC" id="3.2.1.1" evidence="3"/>
<evidence type="ECO:0000259" key="5">
    <source>
        <dbReference type="SMART" id="SM00642"/>
    </source>
</evidence>
<evidence type="ECO:0000256" key="3">
    <source>
        <dbReference type="RuleBase" id="RU361134"/>
    </source>
</evidence>
<dbReference type="AlphaFoldDB" id="A0A0R2P584"/>
<keyword evidence="3" id="KW-0326">Glycosidase</keyword>
<proteinExistence type="inferred from homology"/>
<protein>
    <recommendedName>
        <fullName evidence="3">Alpha-amylase</fullName>
        <ecNumber evidence="3">3.2.1.1</ecNumber>
    </recommendedName>
</protein>
<comment type="catalytic activity">
    <reaction evidence="3">
        <text>Endohydrolysis of (1-&gt;4)-alpha-D-glucosidic linkages in polysaccharides containing three or more (1-&gt;4)-alpha-linked D-glucose units.</text>
        <dbReference type="EC" id="3.2.1.1"/>
    </reaction>
</comment>
<feature type="signal peptide" evidence="4">
    <location>
        <begin position="1"/>
        <end position="24"/>
    </location>
</feature>
<evidence type="ECO:0000256" key="4">
    <source>
        <dbReference type="SAM" id="SignalP"/>
    </source>
</evidence>
<dbReference type="SUPFAM" id="SSF51445">
    <property type="entry name" value="(Trans)glycosidases"/>
    <property type="match status" value="1"/>
</dbReference>
<dbReference type="InterPro" id="IPR013780">
    <property type="entry name" value="Glyco_hydro_b"/>
</dbReference>
<dbReference type="Pfam" id="PF00128">
    <property type="entry name" value="Alpha-amylase"/>
    <property type="match status" value="1"/>
</dbReference>
<dbReference type="Gene3D" id="3.20.20.80">
    <property type="entry name" value="Glycosidases"/>
    <property type="match status" value="1"/>
</dbReference>
<dbReference type="SUPFAM" id="SSF51011">
    <property type="entry name" value="Glycosyl hydrolase domain"/>
    <property type="match status" value="1"/>
</dbReference>